<dbReference type="CDD" id="cd05007">
    <property type="entry name" value="SIS_Etherase"/>
    <property type="match status" value="1"/>
</dbReference>
<evidence type="ECO:0000256" key="1">
    <source>
        <dbReference type="ARBA" id="ARBA00023239"/>
    </source>
</evidence>
<dbReference type="NCBIfam" id="NF003915">
    <property type="entry name" value="PRK05441.1"/>
    <property type="match status" value="1"/>
</dbReference>
<comment type="similarity">
    <text evidence="3">Belongs to the GCKR-like family. MurNAc-6-P etherase subfamily.</text>
</comment>
<dbReference type="Pfam" id="PF22645">
    <property type="entry name" value="GKRP_SIS_N"/>
    <property type="match status" value="1"/>
</dbReference>
<dbReference type="GO" id="GO:0016835">
    <property type="term" value="F:carbon-oxygen lyase activity"/>
    <property type="evidence" value="ECO:0007669"/>
    <property type="project" value="UniProtKB-UniRule"/>
</dbReference>
<dbReference type="NCBIfam" id="TIGR00274">
    <property type="entry name" value="N-acetylmuramic acid 6-phosphate etherase"/>
    <property type="match status" value="1"/>
</dbReference>
<evidence type="ECO:0000256" key="2">
    <source>
        <dbReference type="ARBA" id="ARBA00023277"/>
    </source>
</evidence>
<dbReference type="InterPro" id="IPR001347">
    <property type="entry name" value="SIS_dom"/>
</dbReference>
<dbReference type="HAMAP" id="MF_00068">
    <property type="entry name" value="MurQ"/>
    <property type="match status" value="1"/>
</dbReference>
<keyword evidence="1 3" id="KW-0456">Lyase</keyword>
<feature type="active site" evidence="3">
    <location>
        <position position="112"/>
    </location>
</feature>
<comment type="catalytic activity">
    <reaction evidence="3">
        <text>N-acetyl-D-muramate 6-phosphate + H2O = N-acetyl-D-glucosamine 6-phosphate + (R)-lactate</text>
        <dbReference type="Rhea" id="RHEA:26410"/>
        <dbReference type="ChEBI" id="CHEBI:15377"/>
        <dbReference type="ChEBI" id="CHEBI:16004"/>
        <dbReference type="ChEBI" id="CHEBI:57513"/>
        <dbReference type="ChEBI" id="CHEBI:58722"/>
        <dbReference type="EC" id="4.2.1.126"/>
    </reaction>
</comment>
<evidence type="ECO:0000313" key="5">
    <source>
        <dbReference type="EMBL" id="KOH46875.1"/>
    </source>
</evidence>
<dbReference type="SUPFAM" id="SSF53697">
    <property type="entry name" value="SIS domain"/>
    <property type="match status" value="1"/>
</dbReference>
<dbReference type="Proteomes" id="UP000036958">
    <property type="component" value="Unassembled WGS sequence"/>
</dbReference>
<proteinExistence type="inferred from homology"/>
<dbReference type="GO" id="GO:0016803">
    <property type="term" value="F:ether hydrolase activity"/>
    <property type="evidence" value="ECO:0007669"/>
    <property type="project" value="TreeGrafter"/>
</dbReference>
<dbReference type="GO" id="GO:0046348">
    <property type="term" value="P:amino sugar catabolic process"/>
    <property type="evidence" value="ECO:0007669"/>
    <property type="project" value="InterPro"/>
</dbReference>
<dbReference type="NCBIfam" id="NF009222">
    <property type="entry name" value="PRK12570.1"/>
    <property type="match status" value="1"/>
</dbReference>
<dbReference type="AlphaFoldDB" id="A0A0L8VEH2"/>
<dbReference type="GO" id="GO:0097367">
    <property type="term" value="F:carbohydrate derivative binding"/>
    <property type="evidence" value="ECO:0007669"/>
    <property type="project" value="InterPro"/>
</dbReference>
<dbReference type="PANTHER" id="PTHR10088">
    <property type="entry name" value="GLUCOKINASE REGULATORY PROTEIN"/>
    <property type="match status" value="1"/>
</dbReference>
<evidence type="ECO:0000256" key="3">
    <source>
        <dbReference type="HAMAP-Rule" id="MF_00068"/>
    </source>
</evidence>
<dbReference type="PANTHER" id="PTHR10088:SF4">
    <property type="entry name" value="GLUCOKINASE REGULATORY PROTEIN"/>
    <property type="match status" value="1"/>
</dbReference>
<comment type="function">
    <text evidence="3">Specifically catalyzes the cleavage of the D-lactyl ether substituent of MurNAc 6-phosphate, producing GlcNAc 6-phosphate and D-lactate.</text>
</comment>
<protein>
    <recommendedName>
        <fullName evidence="3">N-acetylmuramic acid 6-phosphate etherase</fullName>
        <shortName evidence="3">MurNAc-6-P etherase</shortName>
        <ecNumber evidence="3">4.2.1.126</ecNumber>
    </recommendedName>
    <alternativeName>
        <fullName evidence="3">N-acetylmuramic acid 6-phosphate hydrolase</fullName>
    </alternativeName>
    <alternativeName>
        <fullName evidence="3">N-acetylmuramic acid 6-phosphate lyase</fullName>
    </alternativeName>
</protein>
<sequence length="271" mass="29580">MTSESITESESLYNDLENMSVRQLLESIHEEDRKVLPAVQQTIPQIEKLVEQVVERMQQGGRLFYVGAGTSGRLGILDASEIPPTFGVDSDLVIGMIAGGDQAIRKAVEAAEDNVELGWQDLQAYQISKLDTVVGIAASGRTPYVIGAVRRAREHGILTACVTNNPNSELARQVDLPIEAIVGPEFVSGSTRMKSGTSQKLILNMITTSLMIKLGKVKGNKMVNMQLTNQKLIVRGTRMIMDELGYDEGTARQLLLMHGSVNKVLEAEKGK</sequence>
<dbReference type="InterPro" id="IPR005486">
    <property type="entry name" value="Glucokinase_regulatory_CS"/>
</dbReference>
<keyword evidence="6" id="KW-1185">Reference proteome</keyword>
<accession>A0A0L8VEH2</accession>
<dbReference type="InterPro" id="IPR040190">
    <property type="entry name" value="MURQ/GCKR"/>
</dbReference>
<dbReference type="RefSeq" id="WP_053179035.1">
    <property type="nucleotide sequence ID" value="NZ_LGIA01000014.1"/>
</dbReference>
<keyword evidence="2 3" id="KW-0119">Carbohydrate metabolism</keyword>
<dbReference type="FunFam" id="3.40.50.10490:FF:000014">
    <property type="entry name" value="N-acetylmuramic acid 6-phosphate etherase"/>
    <property type="match status" value="1"/>
</dbReference>
<dbReference type="OrthoDB" id="9813395at2"/>
<evidence type="ECO:0000313" key="6">
    <source>
        <dbReference type="Proteomes" id="UP000036958"/>
    </source>
</evidence>
<comment type="pathway">
    <text evidence="3">Amino-sugar metabolism; N-acetylmuramate degradation.</text>
</comment>
<feature type="active site" description="Proton donor" evidence="3">
    <location>
        <position position="81"/>
    </location>
</feature>
<gene>
    <name evidence="3" type="primary">murQ</name>
    <name evidence="5" type="ORF">NC99_02750</name>
</gene>
<comment type="caution">
    <text evidence="5">The sequence shown here is derived from an EMBL/GenBank/DDBJ whole genome shotgun (WGS) entry which is preliminary data.</text>
</comment>
<dbReference type="InterPro" id="IPR046348">
    <property type="entry name" value="SIS_dom_sf"/>
</dbReference>
<dbReference type="GO" id="GO:0009254">
    <property type="term" value="P:peptidoglycan turnover"/>
    <property type="evidence" value="ECO:0007669"/>
    <property type="project" value="TreeGrafter"/>
</dbReference>
<organism evidence="5 6">
    <name type="scientific">Sunxiuqinia dokdonensis</name>
    <dbReference type="NCBI Taxonomy" id="1409788"/>
    <lineage>
        <taxon>Bacteria</taxon>
        <taxon>Pseudomonadati</taxon>
        <taxon>Bacteroidota</taxon>
        <taxon>Bacteroidia</taxon>
        <taxon>Marinilabiliales</taxon>
        <taxon>Prolixibacteraceae</taxon>
        <taxon>Sunxiuqinia</taxon>
    </lineage>
</organism>
<comment type="subunit">
    <text evidence="3">Homodimer.</text>
</comment>
<dbReference type="EMBL" id="LGIA01000014">
    <property type="protein sequence ID" value="KOH46875.1"/>
    <property type="molecule type" value="Genomic_DNA"/>
</dbReference>
<dbReference type="PROSITE" id="PS51464">
    <property type="entry name" value="SIS"/>
    <property type="match status" value="1"/>
</dbReference>
<evidence type="ECO:0000259" key="4">
    <source>
        <dbReference type="PROSITE" id="PS51464"/>
    </source>
</evidence>
<dbReference type="UniPathway" id="UPA00342"/>
<feature type="domain" description="SIS" evidence="4">
    <location>
        <begin position="53"/>
        <end position="216"/>
    </location>
</feature>
<dbReference type="PROSITE" id="PS01272">
    <property type="entry name" value="GCKR"/>
    <property type="match status" value="1"/>
</dbReference>
<dbReference type="GO" id="GO:0097173">
    <property type="term" value="P:N-acetylmuramic acid catabolic process"/>
    <property type="evidence" value="ECO:0007669"/>
    <property type="project" value="UniProtKB-UniPathway"/>
</dbReference>
<reference evidence="6" key="1">
    <citation type="submission" date="2015-07" db="EMBL/GenBank/DDBJ databases">
        <title>Genome sequencing of Sunxiuqinia dokdonensis strain SK.</title>
        <authorList>
            <person name="Ahn S."/>
            <person name="Kim B.-C."/>
        </authorList>
    </citation>
    <scope>NUCLEOTIDE SEQUENCE [LARGE SCALE GENOMIC DNA]</scope>
    <source>
        <strain evidence="6">SK</strain>
    </source>
</reference>
<dbReference type="PATRIC" id="fig|1409788.3.peg.285"/>
<comment type="miscellaneous">
    <text evidence="3">A lyase-type mechanism (elimination/hydration) is suggested for the cleavage of the lactyl ether bond of MurNAc 6-phosphate, with the formation of an alpha,beta-unsaturated aldehyde intermediate with (E)-stereochemistry, followed by the syn addition of water to give product.</text>
</comment>
<dbReference type="STRING" id="1409788.NC99_02750"/>
<dbReference type="EC" id="4.2.1.126" evidence="3"/>
<name>A0A0L8VEH2_9BACT</name>
<dbReference type="Gene3D" id="3.40.50.10490">
    <property type="entry name" value="Glucose-6-phosphate isomerase like protein, domain 1"/>
    <property type="match status" value="1"/>
</dbReference>
<dbReference type="InterPro" id="IPR005488">
    <property type="entry name" value="Etherase_MurQ"/>
</dbReference>